<evidence type="ECO:0000313" key="2">
    <source>
        <dbReference type="EMBL" id="KAK6307004.1"/>
    </source>
</evidence>
<dbReference type="AlphaFoldDB" id="A0AAN8LD53"/>
<keyword evidence="1" id="KW-0732">Signal</keyword>
<dbReference type="Proteomes" id="UP001356427">
    <property type="component" value="Unassembled WGS sequence"/>
</dbReference>
<feature type="chain" id="PRO_5042892016" description="Secreted protein" evidence="1">
    <location>
        <begin position="26"/>
        <end position="91"/>
    </location>
</feature>
<name>A0AAN8LD53_9TELE</name>
<feature type="signal peptide" evidence="1">
    <location>
        <begin position="1"/>
        <end position="25"/>
    </location>
</feature>
<sequence length="91" mass="10043">MGFELVLKTLPLHCLTHLLLSAIRCEPADHPALEHLRSVLLSQVVRQPDPGTTLVWTACQNRSRTCGCGCAHRSSTNWTVRRCSRHGARGG</sequence>
<evidence type="ECO:0008006" key="4">
    <source>
        <dbReference type="Google" id="ProtNLM"/>
    </source>
</evidence>
<organism evidence="2 3">
    <name type="scientific">Coregonus suidteri</name>
    <dbReference type="NCBI Taxonomy" id="861788"/>
    <lineage>
        <taxon>Eukaryota</taxon>
        <taxon>Metazoa</taxon>
        <taxon>Chordata</taxon>
        <taxon>Craniata</taxon>
        <taxon>Vertebrata</taxon>
        <taxon>Euteleostomi</taxon>
        <taxon>Actinopterygii</taxon>
        <taxon>Neopterygii</taxon>
        <taxon>Teleostei</taxon>
        <taxon>Protacanthopterygii</taxon>
        <taxon>Salmoniformes</taxon>
        <taxon>Salmonidae</taxon>
        <taxon>Coregoninae</taxon>
        <taxon>Coregonus</taxon>
    </lineage>
</organism>
<protein>
    <recommendedName>
        <fullName evidence="4">Secreted protein</fullName>
    </recommendedName>
</protein>
<evidence type="ECO:0000256" key="1">
    <source>
        <dbReference type="SAM" id="SignalP"/>
    </source>
</evidence>
<evidence type="ECO:0000313" key="3">
    <source>
        <dbReference type="Proteomes" id="UP001356427"/>
    </source>
</evidence>
<accession>A0AAN8LD53</accession>
<reference evidence="2 3" key="1">
    <citation type="submission" date="2021-04" db="EMBL/GenBank/DDBJ databases">
        <authorList>
            <person name="De Guttry C."/>
            <person name="Zahm M."/>
            <person name="Klopp C."/>
            <person name="Cabau C."/>
            <person name="Louis A."/>
            <person name="Berthelot C."/>
            <person name="Parey E."/>
            <person name="Roest Crollius H."/>
            <person name="Montfort J."/>
            <person name="Robinson-Rechavi M."/>
            <person name="Bucao C."/>
            <person name="Bouchez O."/>
            <person name="Gislard M."/>
            <person name="Lluch J."/>
            <person name="Milhes M."/>
            <person name="Lampietro C."/>
            <person name="Lopez Roques C."/>
            <person name="Donnadieu C."/>
            <person name="Braasch I."/>
            <person name="Desvignes T."/>
            <person name="Postlethwait J."/>
            <person name="Bobe J."/>
            <person name="Wedekind C."/>
            <person name="Guiguen Y."/>
        </authorList>
    </citation>
    <scope>NUCLEOTIDE SEQUENCE [LARGE SCALE GENOMIC DNA]</scope>
    <source>
        <strain evidence="2">Cs_M1</strain>
        <tissue evidence="2">Blood</tissue>
    </source>
</reference>
<comment type="caution">
    <text evidence="2">The sequence shown here is derived from an EMBL/GenBank/DDBJ whole genome shotgun (WGS) entry which is preliminary data.</text>
</comment>
<dbReference type="EMBL" id="JAGTTL010000020">
    <property type="protein sequence ID" value="KAK6307004.1"/>
    <property type="molecule type" value="Genomic_DNA"/>
</dbReference>
<proteinExistence type="predicted"/>
<gene>
    <name evidence="2" type="ORF">J4Q44_G00221520</name>
</gene>
<keyword evidence="3" id="KW-1185">Reference proteome</keyword>